<gene>
    <name evidence="8" type="ORF">HKX06_16345</name>
</gene>
<comment type="similarity">
    <text evidence="1">Belongs to the sigma-70 factor family. ECF subfamily.</text>
</comment>
<dbReference type="EMBL" id="JABEOU010000049">
    <property type="protein sequence ID" value="NNG58931.1"/>
    <property type="molecule type" value="Genomic_DNA"/>
</dbReference>
<keyword evidence="3" id="KW-0731">Sigma factor</keyword>
<dbReference type="PANTHER" id="PTHR43133:SF8">
    <property type="entry name" value="RNA POLYMERASE SIGMA FACTOR HI_1459-RELATED"/>
    <property type="match status" value="1"/>
</dbReference>
<dbReference type="InterPro" id="IPR014284">
    <property type="entry name" value="RNA_pol_sigma-70_dom"/>
</dbReference>
<evidence type="ECO:0000256" key="3">
    <source>
        <dbReference type="ARBA" id="ARBA00023082"/>
    </source>
</evidence>
<dbReference type="PANTHER" id="PTHR43133">
    <property type="entry name" value="RNA POLYMERASE ECF-TYPE SIGMA FACTO"/>
    <property type="match status" value="1"/>
</dbReference>
<dbReference type="SUPFAM" id="SSF88659">
    <property type="entry name" value="Sigma3 and sigma4 domains of RNA polymerase sigma factors"/>
    <property type="match status" value="1"/>
</dbReference>
<dbReference type="Gene3D" id="1.10.1740.10">
    <property type="match status" value="1"/>
</dbReference>
<dbReference type="Pfam" id="PF04542">
    <property type="entry name" value="Sigma70_r2"/>
    <property type="match status" value="1"/>
</dbReference>
<evidence type="ECO:0000256" key="1">
    <source>
        <dbReference type="ARBA" id="ARBA00010641"/>
    </source>
</evidence>
<dbReference type="OrthoDB" id="7041663at2"/>
<dbReference type="STRING" id="13689.BV96_04268"/>
<dbReference type="SUPFAM" id="SSF88946">
    <property type="entry name" value="Sigma2 domain of RNA polymerase sigma factors"/>
    <property type="match status" value="1"/>
</dbReference>
<dbReference type="RefSeq" id="WP_037486755.1">
    <property type="nucleotide sequence ID" value="NZ_CAURAN010000013.1"/>
</dbReference>
<dbReference type="InterPro" id="IPR036388">
    <property type="entry name" value="WH-like_DNA-bd_sf"/>
</dbReference>
<evidence type="ECO:0000259" key="6">
    <source>
        <dbReference type="Pfam" id="PF04542"/>
    </source>
</evidence>
<evidence type="ECO:0000256" key="5">
    <source>
        <dbReference type="ARBA" id="ARBA00023163"/>
    </source>
</evidence>
<dbReference type="Gene3D" id="1.10.10.10">
    <property type="entry name" value="Winged helix-like DNA-binding domain superfamily/Winged helix DNA-binding domain"/>
    <property type="match status" value="1"/>
</dbReference>
<sequence length="188" mass="20857">MTIILPDCSDGELAALALVGRQAAFAELVRRHQGWVFRLVRSHIGDGEEALDVTQASFVAAFAALNRYDAARPFQVWMSRIVINKCHDWRRRRAVRNFFSMALPLGEADDVADEAPLPDQAIGAEQQLAEAMKAIAALPASLKDTLILRTIDEKSEAETAEILGISQKAVETRLYRARARLAEMLKKV</sequence>
<dbReference type="Proteomes" id="UP000550136">
    <property type="component" value="Unassembled WGS sequence"/>
</dbReference>
<keyword evidence="2" id="KW-0805">Transcription regulation</keyword>
<dbReference type="GO" id="GO:0003677">
    <property type="term" value="F:DNA binding"/>
    <property type="evidence" value="ECO:0007669"/>
    <property type="project" value="UniProtKB-KW"/>
</dbReference>
<evidence type="ECO:0000259" key="7">
    <source>
        <dbReference type="Pfam" id="PF08281"/>
    </source>
</evidence>
<dbReference type="InterPro" id="IPR039425">
    <property type="entry name" value="RNA_pol_sigma-70-like"/>
</dbReference>
<dbReference type="InterPro" id="IPR013324">
    <property type="entry name" value="RNA_pol_sigma_r3/r4-like"/>
</dbReference>
<keyword evidence="4" id="KW-0238">DNA-binding</keyword>
<dbReference type="AlphaFoldDB" id="A0A031J595"/>
<evidence type="ECO:0000256" key="2">
    <source>
        <dbReference type="ARBA" id="ARBA00023015"/>
    </source>
</evidence>
<accession>A0A031J595</accession>
<name>A0A031J595_SPHPI</name>
<dbReference type="InterPro" id="IPR007627">
    <property type="entry name" value="RNA_pol_sigma70_r2"/>
</dbReference>
<dbReference type="NCBIfam" id="TIGR02937">
    <property type="entry name" value="sigma70-ECF"/>
    <property type="match status" value="1"/>
</dbReference>
<organism evidence="8 9">
    <name type="scientific">Sphingomonas paucimobilis</name>
    <name type="common">Pseudomonas paucimobilis</name>
    <dbReference type="NCBI Taxonomy" id="13689"/>
    <lineage>
        <taxon>Bacteria</taxon>
        <taxon>Pseudomonadati</taxon>
        <taxon>Pseudomonadota</taxon>
        <taxon>Alphaproteobacteria</taxon>
        <taxon>Sphingomonadales</taxon>
        <taxon>Sphingomonadaceae</taxon>
        <taxon>Sphingomonas</taxon>
    </lineage>
</organism>
<dbReference type="GO" id="GO:0016987">
    <property type="term" value="F:sigma factor activity"/>
    <property type="evidence" value="ECO:0007669"/>
    <property type="project" value="UniProtKB-KW"/>
</dbReference>
<dbReference type="GO" id="GO:0006352">
    <property type="term" value="P:DNA-templated transcription initiation"/>
    <property type="evidence" value="ECO:0007669"/>
    <property type="project" value="InterPro"/>
</dbReference>
<dbReference type="InterPro" id="IPR013325">
    <property type="entry name" value="RNA_pol_sigma_r2"/>
</dbReference>
<feature type="domain" description="RNA polymerase sigma factor 70 region 4 type 2" evidence="7">
    <location>
        <begin position="130"/>
        <end position="181"/>
    </location>
</feature>
<evidence type="ECO:0000256" key="4">
    <source>
        <dbReference type="ARBA" id="ARBA00023125"/>
    </source>
</evidence>
<evidence type="ECO:0000313" key="8">
    <source>
        <dbReference type="EMBL" id="NNG58931.1"/>
    </source>
</evidence>
<feature type="domain" description="RNA polymerase sigma-70 region 2" evidence="6">
    <location>
        <begin position="28"/>
        <end position="94"/>
    </location>
</feature>
<comment type="caution">
    <text evidence="8">The sequence shown here is derived from an EMBL/GenBank/DDBJ whole genome shotgun (WGS) entry which is preliminary data.</text>
</comment>
<dbReference type="InterPro" id="IPR013249">
    <property type="entry name" value="RNA_pol_sigma70_r4_t2"/>
</dbReference>
<evidence type="ECO:0000313" key="9">
    <source>
        <dbReference type="Proteomes" id="UP000550136"/>
    </source>
</evidence>
<dbReference type="Pfam" id="PF08281">
    <property type="entry name" value="Sigma70_r4_2"/>
    <property type="match status" value="1"/>
</dbReference>
<keyword evidence="5" id="KW-0804">Transcription</keyword>
<proteinExistence type="inferred from homology"/>
<reference evidence="8 9" key="1">
    <citation type="submission" date="2020-05" db="EMBL/GenBank/DDBJ databases">
        <title>Draft Genome Sequences of Sphingomonas sp. Isolated from the International Space Station.</title>
        <authorList>
            <person name="Bijlani S."/>
            <person name="Singh N.K."/>
            <person name="Mason C.E."/>
            <person name="Wang C.C."/>
            <person name="Venkateswaran K."/>
        </authorList>
    </citation>
    <scope>NUCLEOTIDE SEQUENCE [LARGE SCALE GENOMIC DNA]</scope>
    <source>
        <strain evidence="8 9">FKI-L5-BR-P1</strain>
    </source>
</reference>
<dbReference type="CDD" id="cd06171">
    <property type="entry name" value="Sigma70_r4"/>
    <property type="match status" value="1"/>
</dbReference>
<protein>
    <submittedName>
        <fullName evidence="8">RNA polymerase sigma factor</fullName>
    </submittedName>
</protein>